<dbReference type="Proteomes" id="UP000236740">
    <property type="component" value="Unassembled WGS sequence"/>
</dbReference>
<name>A0A1H5SQH5_9EURY</name>
<organism evidence="4 5">
    <name type="scientific">Halobellus limi</name>
    <dbReference type="NCBI Taxonomy" id="699433"/>
    <lineage>
        <taxon>Archaea</taxon>
        <taxon>Methanobacteriati</taxon>
        <taxon>Methanobacteriota</taxon>
        <taxon>Stenosarchaea group</taxon>
        <taxon>Halobacteria</taxon>
        <taxon>Halobacteriales</taxon>
        <taxon>Haloferacaceae</taxon>
        <taxon>Halobellus</taxon>
    </lineage>
</organism>
<protein>
    <submittedName>
        <fullName evidence="4">Uncharacterized protein</fullName>
    </submittedName>
</protein>
<evidence type="ECO:0000313" key="3">
    <source>
        <dbReference type="EMBL" id="QCC47534.1"/>
    </source>
</evidence>
<feature type="region of interest" description="Disordered" evidence="1">
    <location>
        <begin position="1"/>
        <end position="38"/>
    </location>
</feature>
<reference evidence="4 5" key="1">
    <citation type="submission" date="2016-10" db="EMBL/GenBank/DDBJ databases">
        <authorList>
            <person name="de Groot N.N."/>
        </authorList>
    </citation>
    <scope>NUCLEOTIDE SEQUENCE [LARGE SCALE GENOMIC DNA]</scope>
    <source>
        <strain evidence="4 5">CGMCC 1.10331</strain>
    </source>
</reference>
<evidence type="ECO:0000313" key="6">
    <source>
        <dbReference type="Proteomes" id="UP000296733"/>
    </source>
</evidence>
<feature type="transmembrane region" description="Helical" evidence="2">
    <location>
        <begin position="61"/>
        <end position="82"/>
    </location>
</feature>
<keyword evidence="5" id="KW-1185">Reference proteome</keyword>
<sequence>MNEANASAGIGNDPETAGTDSAEDVSTSRLPTGGLDDTALEETGADLAFGLIVGGVGVTAWSLPSSTLAVAAFALSGVLIMFANDRRIRLVGPFILGASLFAVVSGLAATFVTAAVYALVAALYHHRLIDVEEVI</sequence>
<evidence type="ECO:0000313" key="4">
    <source>
        <dbReference type="EMBL" id="SEF52208.1"/>
    </source>
</evidence>
<gene>
    <name evidence="3" type="ORF">DV707_07585</name>
    <name evidence="4" type="ORF">SAMN04488133_0029</name>
</gene>
<evidence type="ECO:0000313" key="5">
    <source>
        <dbReference type="Proteomes" id="UP000236740"/>
    </source>
</evidence>
<reference evidence="3 6" key="2">
    <citation type="journal article" date="2019" name="Nat. Commun.">
        <title>A new type of DNA phosphorothioation-based antiviral system in archaea.</title>
        <authorList>
            <person name="Xiong L."/>
            <person name="Liu S."/>
            <person name="Chen S."/>
            <person name="Xiao Y."/>
            <person name="Zhu B."/>
            <person name="Gao Y."/>
            <person name="Zhang Y."/>
            <person name="Chen B."/>
            <person name="Luo J."/>
            <person name="Deng Z."/>
            <person name="Chen X."/>
            <person name="Wang L."/>
            <person name="Chen S."/>
        </authorList>
    </citation>
    <scope>NUCLEOTIDE SEQUENCE [LARGE SCALE GENOMIC DNA]</scope>
    <source>
        <strain evidence="3 6">CGMCC 1.10331</strain>
    </source>
</reference>
<accession>A0A1H5SQH5</accession>
<dbReference type="EMBL" id="CP031311">
    <property type="protein sequence ID" value="QCC47534.1"/>
    <property type="molecule type" value="Genomic_DNA"/>
</dbReference>
<keyword evidence="2" id="KW-0472">Membrane</keyword>
<proteinExistence type="predicted"/>
<evidence type="ECO:0000256" key="2">
    <source>
        <dbReference type="SAM" id="Phobius"/>
    </source>
</evidence>
<dbReference type="Proteomes" id="UP000296733">
    <property type="component" value="Chromosome"/>
</dbReference>
<dbReference type="KEGG" id="hlm:DV707_07585"/>
<dbReference type="GeneID" id="39857940"/>
<dbReference type="AlphaFoldDB" id="A0A1H5SQH5"/>
<dbReference type="RefSeq" id="WP_103989863.1">
    <property type="nucleotide sequence ID" value="NZ_CP031311.1"/>
</dbReference>
<feature type="transmembrane region" description="Helical" evidence="2">
    <location>
        <begin position="94"/>
        <end position="120"/>
    </location>
</feature>
<evidence type="ECO:0000256" key="1">
    <source>
        <dbReference type="SAM" id="MobiDB-lite"/>
    </source>
</evidence>
<dbReference type="EMBL" id="FNVN01000001">
    <property type="protein sequence ID" value="SEF52208.1"/>
    <property type="molecule type" value="Genomic_DNA"/>
</dbReference>
<keyword evidence="2" id="KW-1133">Transmembrane helix</keyword>
<keyword evidence="2" id="KW-0812">Transmembrane</keyword>